<reference evidence="1" key="2">
    <citation type="journal article" date="2007" name="Science">
        <title>Draft genome sequence of the sexually transmitted pathogen Trichomonas vaginalis.</title>
        <authorList>
            <person name="Carlton J.M."/>
            <person name="Hirt R.P."/>
            <person name="Silva J.C."/>
            <person name="Delcher A.L."/>
            <person name="Schatz M."/>
            <person name="Zhao Q."/>
            <person name="Wortman J.R."/>
            <person name="Bidwell S.L."/>
            <person name="Alsmark U.C.M."/>
            <person name="Besteiro S."/>
            <person name="Sicheritz-Ponten T."/>
            <person name="Noel C.J."/>
            <person name="Dacks J.B."/>
            <person name="Foster P.G."/>
            <person name="Simillion C."/>
            <person name="Van de Peer Y."/>
            <person name="Miranda-Saavedra D."/>
            <person name="Barton G.J."/>
            <person name="Westrop G.D."/>
            <person name="Mueller S."/>
            <person name="Dessi D."/>
            <person name="Fiori P.L."/>
            <person name="Ren Q."/>
            <person name="Paulsen I."/>
            <person name="Zhang H."/>
            <person name="Bastida-Corcuera F.D."/>
            <person name="Simoes-Barbosa A."/>
            <person name="Brown M.T."/>
            <person name="Hayes R.D."/>
            <person name="Mukherjee M."/>
            <person name="Okumura C.Y."/>
            <person name="Schneider R."/>
            <person name="Smith A.J."/>
            <person name="Vanacova S."/>
            <person name="Villalvazo M."/>
            <person name="Haas B.J."/>
            <person name="Pertea M."/>
            <person name="Feldblyum T.V."/>
            <person name="Utterback T.R."/>
            <person name="Shu C.L."/>
            <person name="Osoegawa K."/>
            <person name="de Jong P.J."/>
            <person name="Hrdy I."/>
            <person name="Horvathova L."/>
            <person name="Zubacova Z."/>
            <person name="Dolezal P."/>
            <person name="Malik S.B."/>
            <person name="Logsdon J.M. Jr."/>
            <person name="Henze K."/>
            <person name="Gupta A."/>
            <person name="Wang C.C."/>
            <person name="Dunne R.L."/>
            <person name="Upcroft J.A."/>
            <person name="Upcroft P."/>
            <person name="White O."/>
            <person name="Salzberg S.L."/>
            <person name="Tang P."/>
            <person name="Chiu C.-H."/>
            <person name="Lee Y.-S."/>
            <person name="Embley T.M."/>
            <person name="Coombs G.H."/>
            <person name="Mottram J.C."/>
            <person name="Tachezy J."/>
            <person name="Fraser-Liggett C.M."/>
            <person name="Johnson P.J."/>
        </authorList>
    </citation>
    <scope>NUCLEOTIDE SEQUENCE [LARGE SCALE GENOMIC DNA]</scope>
    <source>
        <strain evidence="1">G3</strain>
    </source>
</reference>
<dbReference type="AlphaFoldDB" id="A2DXP1"/>
<protein>
    <submittedName>
        <fullName evidence="1">Uncharacterized protein</fullName>
    </submittedName>
</protein>
<keyword evidence="2" id="KW-1185">Reference proteome</keyword>
<accession>A2DXP1</accession>
<dbReference type="RefSeq" id="XP_001327093.1">
    <property type="nucleotide sequence ID" value="XM_001327058.1"/>
</dbReference>
<organism evidence="1 2">
    <name type="scientific">Trichomonas vaginalis (strain ATCC PRA-98 / G3)</name>
    <dbReference type="NCBI Taxonomy" id="412133"/>
    <lineage>
        <taxon>Eukaryota</taxon>
        <taxon>Metamonada</taxon>
        <taxon>Parabasalia</taxon>
        <taxon>Trichomonadida</taxon>
        <taxon>Trichomonadidae</taxon>
        <taxon>Trichomonas</taxon>
    </lineage>
</organism>
<evidence type="ECO:0000313" key="2">
    <source>
        <dbReference type="Proteomes" id="UP000001542"/>
    </source>
</evidence>
<dbReference type="VEuPathDB" id="TrichDB:TVAGG3_0047560"/>
<dbReference type="KEGG" id="tva:4772869"/>
<dbReference type="EMBL" id="DS113264">
    <property type="protein sequence ID" value="EAY14870.1"/>
    <property type="molecule type" value="Genomic_DNA"/>
</dbReference>
<proteinExistence type="predicted"/>
<dbReference type="VEuPathDB" id="TrichDB:TVAG_411360"/>
<name>A2DXP1_TRIV3</name>
<evidence type="ECO:0000313" key="1">
    <source>
        <dbReference type="EMBL" id="EAY14870.1"/>
    </source>
</evidence>
<dbReference type="PANTHER" id="PTHR33651">
    <property type="entry name" value="PROTEIN CBG06246"/>
    <property type="match status" value="1"/>
</dbReference>
<gene>
    <name evidence="1" type="ORF">TVAG_411360</name>
</gene>
<dbReference type="InParanoid" id="A2DXP1"/>
<dbReference type="Proteomes" id="UP000001542">
    <property type="component" value="Unassembled WGS sequence"/>
</dbReference>
<dbReference type="PANTHER" id="PTHR33651:SF2">
    <property type="entry name" value="PI3K_PI4K CATALYTIC DOMAIN-CONTAINING PROTEIN"/>
    <property type="match status" value="1"/>
</dbReference>
<sequence length="595" mass="69912">MNEPQDSININSENIENIRKEGLIIDYPSCINQPYSFILMDLIKSCLRDDGEMKQFFENSIYPRFMKKFQEEMLYNGKIEKDFTDSTVKFFLLKIIGNYDQGALNPTEQFSTKTEFFISRMSPKEIRDDCLTVIRTLTDFSFGKQIEDPYGVNPEFLTRVAKWYLWRSPKFLQDQAIEQISEFVEHLRSGVKSFNFDNLQMDFCDNYKVIVNTKKEGEEFGEILTLIQDDKKIVRYFIKGYLGYPAKNGYFDQTALFGPLWVTDDPFPPEYYHYPYLREPFAYKILEFFGMGPHTEFIINPYIGRGFYIATRDLTHENNTFYELEKNIFPNYDFDRCLYHRFNPSVNSIRKIPKSEDLIIIFTKLTKLDIISRIMHLFDLNKRNIGLSLDNCGNAPDINFFLFENIPREIPYIIDFRVAKFTKDYIKSVGHEFLNGRTNIDYGSESTISLALKNKTKQEKFLLGFKAMKGIQEQLASISITETNDECNSIDEIQLKELLKQKSSEFKSLFLQRRDDLPVFRNRTNAELIGYSTRNSSSNEHESNDKHVLSIEDAFDDLDKYCSDIVSCYQTLKNFILKGYHEYYNTDGNLDSIMK</sequence>
<reference evidence="1" key="1">
    <citation type="submission" date="2006-10" db="EMBL/GenBank/DDBJ databases">
        <authorList>
            <person name="Amadeo P."/>
            <person name="Zhao Q."/>
            <person name="Wortman J."/>
            <person name="Fraser-Liggett C."/>
            <person name="Carlton J."/>
        </authorList>
    </citation>
    <scope>NUCLEOTIDE SEQUENCE</scope>
    <source>
        <strain evidence="1">G3</strain>
    </source>
</reference>